<reference evidence="4" key="1">
    <citation type="submission" date="2025-08" db="UniProtKB">
        <authorList>
            <consortium name="RefSeq"/>
        </authorList>
    </citation>
    <scope>IDENTIFICATION</scope>
</reference>
<feature type="transmembrane region" description="Helical" evidence="2">
    <location>
        <begin position="275"/>
        <end position="300"/>
    </location>
</feature>
<organism evidence="3 4">
    <name type="scientific">Cyclospora cayetanensis</name>
    <dbReference type="NCBI Taxonomy" id="88456"/>
    <lineage>
        <taxon>Eukaryota</taxon>
        <taxon>Sar</taxon>
        <taxon>Alveolata</taxon>
        <taxon>Apicomplexa</taxon>
        <taxon>Conoidasida</taxon>
        <taxon>Coccidia</taxon>
        <taxon>Eucoccidiorida</taxon>
        <taxon>Eimeriorina</taxon>
        <taxon>Eimeriidae</taxon>
        <taxon>Cyclospora</taxon>
    </lineage>
</organism>
<dbReference type="AlphaFoldDB" id="A0A6P6RW32"/>
<feature type="transmembrane region" description="Helical" evidence="2">
    <location>
        <begin position="153"/>
        <end position="174"/>
    </location>
</feature>
<protein>
    <submittedName>
        <fullName evidence="4">Uncharacterized protein LOC113146885</fullName>
    </submittedName>
</protein>
<evidence type="ECO:0000313" key="4">
    <source>
        <dbReference type="RefSeq" id="XP_026191345.1"/>
    </source>
</evidence>
<gene>
    <name evidence="4" type="primary">LOC113146885</name>
</gene>
<dbReference type="GeneID" id="113146885"/>
<keyword evidence="2" id="KW-0472">Membrane</keyword>
<keyword evidence="3" id="KW-1185">Reference proteome</keyword>
<dbReference type="Proteomes" id="UP000515125">
    <property type="component" value="Unplaced"/>
</dbReference>
<keyword evidence="2" id="KW-1133">Transmembrane helix</keyword>
<evidence type="ECO:0000256" key="2">
    <source>
        <dbReference type="SAM" id="Phobius"/>
    </source>
</evidence>
<evidence type="ECO:0000256" key="1">
    <source>
        <dbReference type="SAM" id="MobiDB-lite"/>
    </source>
</evidence>
<feature type="transmembrane region" description="Helical" evidence="2">
    <location>
        <begin position="312"/>
        <end position="338"/>
    </location>
</feature>
<accession>A0A6P6RW32</accession>
<name>A0A6P6RW32_9EIME</name>
<keyword evidence="2" id="KW-0812">Transmembrane</keyword>
<feature type="transmembrane region" description="Helical" evidence="2">
    <location>
        <begin position="65"/>
        <end position="86"/>
    </location>
</feature>
<proteinExistence type="predicted"/>
<dbReference type="OrthoDB" id="347010at2759"/>
<dbReference type="RefSeq" id="XP_026191345.1">
    <property type="nucleotide sequence ID" value="XM_026335560.1"/>
</dbReference>
<feature type="transmembrane region" description="Helical" evidence="2">
    <location>
        <begin position="115"/>
        <end position="132"/>
    </location>
</feature>
<feature type="region of interest" description="Disordered" evidence="1">
    <location>
        <begin position="1"/>
        <end position="28"/>
    </location>
</feature>
<sequence>MRDRKLQKKRKSQGTSVIPQDSRGGAASSSCLSEAETSAGSDLDKGPVCVPARASSFVVYTTRNYIASTIYHAYIAFLPALLLPILNNSPAISRWSANSVTLLTVFIANSSWLELFGWSCTGDACAAFISLTQEKQFHKIGATHHTGTTKWRCLLGGFSGFLGALTVGLMTAFFSPLNPFGSVRPLSQELFLRIQKQAAESGSAATEASLLADTLSILLTEEQRNVVASLLQAAAVATVGQCPKFLMPLLYGMQDTLLSVQPWAVLRATSLLFDIFLAEFFCCFTFHLVTAVVTTAGFFFDLKHAERIKLMVLLVAAAAGLPFCAVVGGPMLGVSYAALVAGARLDPWCFALAGSADWLAALCATRLVQPLPLVLSEVRARERCSKKKAH</sequence>
<feature type="compositionally biased region" description="Basic residues" evidence="1">
    <location>
        <begin position="1"/>
        <end position="12"/>
    </location>
</feature>
<evidence type="ECO:0000313" key="3">
    <source>
        <dbReference type="Proteomes" id="UP000515125"/>
    </source>
</evidence>